<proteinExistence type="predicted"/>
<dbReference type="SUPFAM" id="SSF53448">
    <property type="entry name" value="Nucleotide-diphospho-sugar transferases"/>
    <property type="match status" value="1"/>
</dbReference>
<dbReference type="CDD" id="cd06422">
    <property type="entry name" value="NTP_transferase_like_1"/>
    <property type="match status" value="1"/>
</dbReference>
<dbReference type="Proteomes" id="UP000008630">
    <property type="component" value="Chromosome"/>
</dbReference>
<gene>
    <name evidence="4" type="ordered locus">Bache_2231</name>
</gene>
<evidence type="ECO:0000256" key="2">
    <source>
        <dbReference type="ARBA" id="ARBA00022695"/>
    </source>
</evidence>
<dbReference type="HOGENOM" id="CLU_029499_2_1_10"/>
<dbReference type="KEGG" id="bhl:Bache_2231"/>
<keyword evidence="1 4" id="KW-0808">Transferase</keyword>
<accession>E6SSW9</accession>
<evidence type="ECO:0000313" key="5">
    <source>
        <dbReference type="Proteomes" id="UP000008630"/>
    </source>
</evidence>
<dbReference type="STRING" id="693979.Bache_2231"/>
<evidence type="ECO:0000256" key="1">
    <source>
        <dbReference type="ARBA" id="ARBA00022679"/>
    </source>
</evidence>
<dbReference type="eggNOG" id="COG1208">
    <property type="taxonomic scope" value="Bacteria"/>
</dbReference>
<reference evidence="4 5" key="2">
    <citation type="journal article" date="2011" name="Stand. Genomic Sci.">
        <title>Complete genome sequence of Bacteroides helcogenes type strain (P 36-108).</title>
        <authorList>
            <person name="Pati A."/>
            <person name="Gronow S."/>
            <person name="Zeytun A."/>
            <person name="Lapidus A."/>
            <person name="Nolan M."/>
            <person name="Hammon N."/>
            <person name="Deshpande S."/>
            <person name="Cheng J.F."/>
            <person name="Tapia R."/>
            <person name="Han C."/>
            <person name="Goodwin L."/>
            <person name="Pitluck S."/>
            <person name="Liolios K."/>
            <person name="Pagani I."/>
            <person name="Ivanova N."/>
            <person name="Mavromatis K."/>
            <person name="Chen A."/>
            <person name="Palaniappan K."/>
            <person name="Land M."/>
            <person name="Hauser L."/>
            <person name="Chang Y.J."/>
            <person name="Jeffries C.D."/>
            <person name="Detter J.C."/>
            <person name="Brambilla E."/>
            <person name="Rohde M."/>
            <person name="Goker M."/>
            <person name="Woyke T."/>
            <person name="Bristow J."/>
            <person name="Eisen J.A."/>
            <person name="Markowitz V."/>
            <person name="Hugenholtz P."/>
            <person name="Kyrpides N.C."/>
            <person name="Klenk H.P."/>
            <person name="Lucas S."/>
        </authorList>
    </citation>
    <scope>NUCLEOTIDE SEQUENCE [LARGE SCALE GENOMIC DNA]</scope>
    <source>
        <strain evidence="5">ATCC 35417 / DSM 20613 / JCM 6297 / CCUG 15421 / P 36-108</strain>
    </source>
</reference>
<feature type="domain" description="Nucleotidyl transferase" evidence="3">
    <location>
        <begin position="2"/>
        <end position="242"/>
    </location>
</feature>
<dbReference type="InterPro" id="IPR050065">
    <property type="entry name" value="GlmU-like"/>
</dbReference>
<dbReference type="RefSeq" id="WP_013547791.1">
    <property type="nucleotide sequence ID" value="NC_014933.1"/>
</dbReference>
<dbReference type="GO" id="GO:0016779">
    <property type="term" value="F:nucleotidyltransferase activity"/>
    <property type="evidence" value="ECO:0007669"/>
    <property type="project" value="UniProtKB-KW"/>
</dbReference>
<evidence type="ECO:0000313" key="4">
    <source>
        <dbReference type="EMBL" id="ADV44200.1"/>
    </source>
</evidence>
<dbReference type="Pfam" id="PF00483">
    <property type="entry name" value="NTP_transferase"/>
    <property type="match status" value="1"/>
</dbReference>
<dbReference type="PANTHER" id="PTHR43584">
    <property type="entry name" value="NUCLEOTIDYL TRANSFERASE"/>
    <property type="match status" value="1"/>
</dbReference>
<dbReference type="InterPro" id="IPR005835">
    <property type="entry name" value="NTP_transferase_dom"/>
</dbReference>
<dbReference type="AlphaFoldDB" id="E6SSW9"/>
<dbReference type="PANTHER" id="PTHR43584:SF8">
    <property type="entry name" value="N-ACETYLMURAMATE ALPHA-1-PHOSPHATE URIDYLYLTRANSFERASE"/>
    <property type="match status" value="1"/>
</dbReference>
<evidence type="ECO:0000259" key="3">
    <source>
        <dbReference type="Pfam" id="PF00483"/>
    </source>
</evidence>
<reference key="1">
    <citation type="submission" date="2010-11" db="EMBL/GenBank/DDBJ databases">
        <title>The complete genome of Bacteroides helcogenes P 36-108.</title>
        <authorList>
            <consortium name="US DOE Joint Genome Institute (JGI-PGF)"/>
            <person name="Lucas S."/>
            <person name="Copeland A."/>
            <person name="Lapidus A."/>
            <person name="Bruce D."/>
            <person name="Goodwin L."/>
            <person name="Pitluck S."/>
            <person name="Kyrpides N."/>
            <person name="Mavromatis K."/>
            <person name="Ivanova N."/>
            <person name="Zeytun A."/>
            <person name="Brettin T."/>
            <person name="Detter J.C."/>
            <person name="Tapia R."/>
            <person name="Han C."/>
            <person name="Land M."/>
            <person name="Hauser L."/>
            <person name="Markowitz V."/>
            <person name="Cheng J.-F."/>
            <person name="Hugenholtz P."/>
            <person name="Woyke T."/>
            <person name="Wu D."/>
            <person name="Gronow S."/>
            <person name="Wellnitz S."/>
            <person name="Brambilla E."/>
            <person name="Klenk H.-P."/>
            <person name="Eisen J.A."/>
        </authorList>
    </citation>
    <scope>NUCLEOTIDE SEQUENCE</scope>
    <source>
        <strain>P 36-108</strain>
    </source>
</reference>
<keyword evidence="2" id="KW-0548">Nucleotidyltransferase</keyword>
<protein>
    <submittedName>
        <fullName evidence="4">Nucleotidyl transferase</fullName>
    </submittedName>
</protein>
<dbReference type="OrthoDB" id="9813880at2"/>
<dbReference type="PATRIC" id="fig|693979.3.peg.2342"/>
<dbReference type="EMBL" id="CP002352">
    <property type="protein sequence ID" value="ADV44200.1"/>
    <property type="molecule type" value="Genomic_DNA"/>
</dbReference>
<keyword evidence="5" id="KW-1185">Reference proteome</keyword>
<organism evidence="4 5">
    <name type="scientific">Bacteroides helcogenes (strain ATCC 35417 / DSM 20613 / JCM 6297 / CCUG 15421 / P 36-108)</name>
    <dbReference type="NCBI Taxonomy" id="693979"/>
    <lineage>
        <taxon>Bacteria</taxon>
        <taxon>Pseudomonadati</taxon>
        <taxon>Bacteroidota</taxon>
        <taxon>Bacteroidia</taxon>
        <taxon>Bacteroidales</taxon>
        <taxon>Bacteroidaceae</taxon>
        <taxon>Bacteroides</taxon>
    </lineage>
</organism>
<dbReference type="Gene3D" id="3.90.550.10">
    <property type="entry name" value="Spore Coat Polysaccharide Biosynthesis Protein SpsA, Chain A"/>
    <property type="match status" value="1"/>
</dbReference>
<sequence>MKAMIFAAGLGTRLRPLTDNMPKALVPVAGKPMLERVLLRLKEAGFGDIVINIHHFGEQIIDFLHANDNFGMNISISDERDMLLDTGGGIRKARPFLDGDEPFLVHNSDILTDMDLSAFYQQHLENNAEATLLVSERKTSRYLLFDDSYNLHGWINKSTGEVKPEKFSYREGKYKELAFGGIHVISPSLFRNMDNNPWKGKFSIISFYLSVCRTARIQGYPLQDFRWFDIGKPETLSQAEKFWH</sequence>
<dbReference type="InterPro" id="IPR029044">
    <property type="entry name" value="Nucleotide-diphossugar_trans"/>
</dbReference>
<name>E6SSW9_BACT6</name>